<evidence type="ECO:0000259" key="1">
    <source>
        <dbReference type="Pfam" id="PF03372"/>
    </source>
</evidence>
<dbReference type="PANTHER" id="PTHR33710">
    <property type="entry name" value="BNAC02G09200D PROTEIN"/>
    <property type="match status" value="1"/>
</dbReference>
<reference evidence="2" key="1">
    <citation type="journal article" date="2021" name="Nat. Commun.">
        <title>Genomic analyses provide insights into spinach domestication and the genetic basis of agronomic traits.</title>
        <authorList>
            <person name="Cai X."/>
            <person name="Sun X."/>
            <person name="Xu C."/>
            <person name="Sun H."/>
            <person name="Wang X."/>
            <person name="Ge C."/>
            <person name="Zhang Z."/>
            <person name="Wang Q."/>
            <person name="Fei Z."/>
            <person name="Jiao C."/>
            <person name="Wang Q."/>
        </authorList>
    </citation>
    <scope>NUCLEOTIDE SEQUENCE [LARGE SCALE GENOMIC DNA]</scope>
    <source>
        <strain evidence="2">cv. Varoflay</strain>
    </source>
</reference>
<dbReference type="KEGG" id="soe:110787346"/>
<dbReference type="PANTHER" id="PTHR33710:SF77">
    <property type="entry name" value="DNASE I-LIKE SUPERFAMILY PROTEIN"/>
    <property type="match status" value="1"/>
</dbReference>
<dbReference type="Proteomes" id="UP000813463">
    <property type="component" value="Chromosome 3"/>
</dbReference>
<dbReference type="RefSeq" id="XP_021847646.2">
    <property type="nucleotide sequence ID" value="XM_021991954.2"/>
</dbReference>
<evidence type="ECO:0000313" key="3">
    <source>
        <dbReference type="RefSeq" id="XP_021847646.2"/>
    </source>
</evidence>
<name>A0A9R0JUJ4_SPIOL</name>
<protein>
    <recommendedName>
        <fullName evidence="1">Endonuclease/exonuclease/phosphatase domain-containing protein</fullName>
    </recommendedName>
</protein>
<sequence>MISKLDSEALKGRLGFSNSFGVGSRGKAGGLCLFWKEEKVSFNLVSYSQNHICGDVQDGDRVWRFIGIYGWPEGENKHKTWTLMRHLAEGVEIPIVFGGDFNEILGYEEQEGGAGTERKEMGSFREVVDDLGLRDMGYRGSWYTWERGLTPATCKRERLDRVLAVPAWLTLYPNTKVEHLIRYKSDHVAMVVRTQDRRKGKNSREKKGFKFETSWLLDEEIVVCMLSSINVSGIFLEMMYLIM</sequence>
<dbReference type="Pfam" id="PF03372">
    <property type="entry name" value="Exo_endo_phos"/>
    <property type="match status" value="1"/>
</dbReference>
<dbReference type="Gene3D" id="3.60.10.10">
    <property type="entry name" value="Endonuclease/exonuclease/phosphatase"/>
    <property type="match status" value="1"/>
</dbReference>
<accession>A0A9R0JUJ4</accession>
<dbReference type="GO" id="GO:0003824">
    <property type="term" value="F:catalytic activity"/>
    <property type="evidence" value="ECO:0007669"/>
    <property type="project" value="InterPro"/>
</dbReference>
<dbReference type="InterPro" id="IPR036691">
    <property type="entry name" value="Endo/exonu/phosph_ase_sf"/>
</dbReference>
<gene>
    <name evidence="3" type="primary">LOC110787346</name>
</gene>
<dbReference type="AlphaFoldDB" id="A0A9R0JUJ4"/>
<evidence type="ECO:0000313" key="2">
    <source>
        <dbReference type="Proteomes" id="UP000813463"/>
    </source>
</evidence>
<dbReference type="InterPro" id="IPR005135">
    <property type="entry name" value="Endo/exonuclease/phosphatase"/>
</dbReference>
<organism evidence="2 3">
    <name type="scientific">Spinacia oleracea</name>
    <name type="common">Spinach</name>
    <dbReference type="NCBI Taxonomy" id="3562"/>
    <lineage>
        <taxon>Eukaryota</taxon>
        <taxon>Viridiplantae</taxon>
        <taxon>Streptophyta</taxon>
        <taxon>Embryophyta</taxon>
        <taxon>Tracheophyta</taxon>
        <taxon>Spermatophyta</taxon>
        <taxon>Magnoliopsida</taxon>
        <taxon>eudicotyledons</taxon>
        <taxon>Gunneridae</taxon>
        <taxon>Pentapetalae</taxon>
        <taxon>Caryophyllales</taxon>
        <taxon>Chenopodiaceae</taxon>
        <taxon>Chenopodioideae</taxon>
        <taxon>Anserineae</taxon>
        <taxon>Spinacia</taxon>
    </lineage>
</organism>
<proteinExistence type="predicted"/>
<reference evidence="3" key="2">
    <citation type="submission" date="2025-08" db="UniProtKB">
        <authorList>
            <consortium name="RefSeq"/>
        </authorList>
    </citation>
    <scope>IDENTIFICATION</scope>
    <source>
        <tissue evidence="3">Leaf</tissue>
    </source>
</reference>
<keyword evidence="2" id="KW-1185">Reference proteome</keyword>
<dbReference type="SUPFAM" id="SSF56219">
    <property type="entry name" value="DNase I-like"/>
    <property type="match status" value="1"/>
</dbReference>
<feature type="domain" description="Endonuclease/exonuclease/phosphatase" evidence="1">
    <location>
        <begin position="16"/>
        <end position="187"/>
    </location>
</feature>
<dbReference type="GeneID" id="110787346"/>